<keyword evidence="6" id="KW-1185">Reference proteome</keyword>
<name>A0ABQ6NIT5_9BACL</name>
<organism evidence="5 6">
    <name type="scientific">Paenibacillus glycanilyticus</name>
    <dbReference type="NCBI Taxonomy" id="126569"/>
    <lineage>
        <taxon>Bacteria</taxon>
        <taxon>Bacillati</taxon>
        <taxon>Bacillota</taxon>
        <taxon>Bacilli</taxon>
        <taxon>Bacillales</taxon>
        <taxon>Paenibacillaceae</taxon>
        <taxon>Paenibacillus</taxon>
    </lineage>
</organism>
<evidence type="ECO:0000259" key="4">
    <source>
        <dbReference type="Pfam" id="PF00135"/>
    </source>
</evidence>
<dbReference type="InterPro" id="IPR029058">
    <property type="entry name" value="AB_hydrolase_fold"/>
</dbReference>
<proteinExistence type="inferred from homology"/>
<dbReference type="Gene3D" id="3.40.50.1820">
    <property type="entry name" value="alpha/beta hydrolase"/>
    <property type="match status" value="1"/>
</dbReference>
<dbReference type="EMBL" id="BTCL01000004">
    <property type="protein sequence ID" value="GMK44440.1"/>
    <property type="molecule type" value="Genomic_DNA"/>
</dbReference>
<dbReference type="SUPFAM" id="SSF53474">
    <property type="entry name" value="alpha/beta-Hydrolases"/>
    <property type="match status" value="1"/>
</dbReference>
<comment type="similarity">
    <text evidence="1 3">Belongs to the type-B carboxylesterase/lipase family.</text>
</comment>
<dbReference type="Proteomes" id="UP001285921">
    <property type="component" value="Unassembled WGS sequence"/>
</dbReference>
<comment type="caution">
    <text evidence="5">The sequence shown here is derived from an EMBL/GenBank/DDBJ whole genome shotgun (WGS) entry which is preliminary data.</text>
</comment>
<dbReference type="Pfam" id="PF00135">
    <property type="entry name" value="COesterase"/>
    <property type="match status" value="1"/>
</dbReference>
<dbReference type="InterPro" id="IPR002018">
    <property type="entry name" value="CarbesteraseB"/>
</dbReference>
<evidence type="ECO:0000256" key="3">
    <source>
        <dbReference type="RuleBase" id="RU361235"/>
    </source>
</evidence>
<sequence length="489" mass="53156">MIIQTSSGHVKGVQLNGCYVYRGIPYAQAPVGELRFKPPEAPPAWEGVRDCRSFGPIAHQNVDPNRTFPELAYSEDCLSLNVWTSGPAEQLRPVVVYIHGGGFIGGKGADCDGSRYAAEEDFVFVSLNYRLGALGFLALEEILGEEYATSGNNGMLDIIAALRWVQSNIAAFGGDPSNVTVMGNSAGAKCTATLYTMKAAEGLFQRAVAQSGATQSIRDKKTAALTASRLLKALGLKPEDARQLLELPAEQLIQAQMKAGPDTAGNLHMFGPVADGNLIPIDPIHYLQEAEKLPPLLIGSNEDEAAMFIYYDPGLQKPDSVTLSRLFGENQQEVWHSFFRHSETLPVEKAWSKALTEHLYAIGCMQLAQAVAASGAPVWMYRLTYGGWLGAIHGYEGSLINYAENKARDLSNEANDPYFIADEAAGLASGMRSAWNAFIRCGDPNTPELPAWPEYGPNQSVMMLQPDSFVQENLTPPIGISVQHQVWRT</sequence>
<accession>A0ABQ6NIT5</accession>
<gene>
    <name evidence="5" type="ORF">PghCCS26_15680</name>
</gene>
<dbReference type="EC" id="3.1.1.-" evidence="3"/>
<evidence type="ECO:0000313" key="5">
    <source>
        <dbReference type="EMBL" id="GMK44440.1"/>
    </source>
</evidence>
<dbReference type="PANTHER" id="PTHR43142">
    <property type="entry name" value="CARBOXYLIC ESTER HYDROLASE"/>
    <property type="match status" value="1"/>
</dbReference>
<dbReference type="PANTHER" id="PTHR43142:SF1">
    <property type="entry name" value="CARBOXYLIC ESTER HYDROLASE"/>
    <property type="match status" value="1"/>
</dbReference>
<evidence type="ECO:0000256" key="2">
    <source>
        <dbReference type="ARBA" id="ARBA00022801"/>
    </source>
</evidence>
<feature type="domain" description="Carboxylesterase type B" evidence="4">
    <location>
        <begin position="2"/>
        <end position="465"/>
    </location>
</feature>
<protein>
    <recommendedName>
        <fullName evidence="3">Carboxylic ester hydrolase</fullName>
        <ecNumber evidence="3">3.1.1.-</ecNumber>
    </recommendedName>
</protein>
<keyword evidence="2 3" id="KW-0378">Hydrolase</keyword>
<dbReference type="InterPro" id="IPR019826">
    <property type="entry name" value="Carboxylesterase_B_AS"/>
</dbReference>
<evidence type="ECO:0000313" key="6">
    <source>
        <dbReference type="Proteomes" id="UP001285921"/>
    </source>
</evidence>
<dbReference type="PROSITE" id="PS00122">
    <property type="entry name" value="CARBOXYLESTERASE_B_1"/>
    <property type="match status" value="1"/>
</dbReference>
<reference evidence="5 6" key="1">
    <citation type="submission" date="2023-05" db="EMBL/GenBank/DDBJ databases">
        <title>Draft genome of Paenibacillus sp. CCS26.</title>
        <authorList>
            <person name="Akita H."/>
            <person name="Shinto Y."/>
            <person name="Kimura Z."/>
        </authorList>
    </citation>
    <scope>NUCLEOTIDE SEQUENCE [LARGE SCALE GENOMIC DNA]</scope>
    <source>
        <strain evidence="5 6">CCS26</strain>
    </source>
</reference>
<evidence type="ECO:0000256" key="1">
    <source>
        <dbReference type="ARBA" id="ARBA00005964"/>
    </source>
</evidence>